<name>A0A423KJP1_9PSED</name>
<dbReference type="Proteomes" id="UP000283627">
    <property type="component" value="Unassembled WGS sequence"/>
</dbReference>
<accession>A0A423KJP1</accession>
<sequence length="72" mass="8092">MDTEKSDTDLAQPGTYQILGTIGENAQGALVIMLRWRRVLLRGYAGTARPKILPGRKPEHCRMLRLKTSALR</sequence>
<evidence type="ECO:0000313" key="1">
    <source>
        <dbReference type="EMBL" id="RON53488.1"/>
    </source>
</evidence>
<dbReference type="EMBL" id="MOBP01000009">
    <property type="protein sequence ID" value="RON53488.1"/>
    <property type="molecule type" value="Genomic_DNA"/>
</dbReference>
<evidence type="ECO:0000313" key="2">
    <source>
        <dbReference type="Proteomes" id="UP000283627"/>
    </source>
</evidence>
<reference evidence="1 2" key="1">
    <citation type="submission" date="2016-10" db="EMBL/GenBank/DDBJ databases">
        <title>Comparative genome analysis of multiple Pseudomonas spp. focuses on biocontrol and plant growth promoting traits.</title>
        <authorList>
            <person name="Tao X.-Y."/>
            <person name="Taylor C.G."/>
        </authorList>
    </citation>
    <scope>NUCLEOTIDE SEQUENCE [LARGE SCALE GENOMIC DNA]</scope>
    <source>
        <strain evidence="1 2">39A2</strain>
    </source>
</reference>
<organism evidence="1 2">
    <name type="scientific">Pseudomonas frederiksbergensis</name>
    <dbReference type="NCBI Taxonomy" id="104087"/>
    <lineage>
        <taxon>Bacteria</taxon>
        <taxon>Pseudomonadati</taxon>
        <taxon>Pseudomonadota</taxon>
        <taxon>Gammaproteobacteria</taxon>
        <taxon>Pseudomonadales</taxon>
        <taxon>Pseudomonadaceae</taxon>
        <taxon>Pseudomonas</taxon>
    </lineage>
</organism>
<protein>
    <submittedName>
        <fullName evidence="1">Uncharacterized protein</fullName>
    </submittedName>
</protein>
<dbReference type="AlphaFoldDB" id="A0A423KJP1"/>
<gene>
    <name evidence="1" type="ORF">BK665_13865</name>
</gene>
<proteinExistence type="predicted"/>
<comment type="caution">
    <text evidence="1">The sequence shown here is derived from an EMBL/GenBank/DDBJ whole genome shotgun (WGS) entry which is preliminary data.</text>
</comment>